<dbReference type="SMART" id="SM00360">
    <property type="entry name" value="RRM"/>
    <property type="match status" value="1"/>
</dbReference>
<dbReference type="PANTHER" id="PTHR23140:SF0">
    <property type="entry name" value="U2 SNRNP-ASSOCIATED SURP MOTIF-CONTAINING PROTEIN"/>
    <property type="match status" value="1"/>
</dbReference>
<dbReference type="STRING" id="742152.A0A2H3K5T0"/>
<dbReference type="InterPro" id="IPR008942">
    <property type="entry name" value="ENTH_VHS"/>
</dbReference>
<feature type="region of interest" description="Disordered" evidence="3">
    <location>
        <begin position="450"/>
        <end position="472"/>
    </location>
</feature>
<reference evidence="7 8" key="1">
    <citation type="journal article" date="2012" name="Science">
        <title>The Paleozoic origin of enzymatic lignin decomposition reconstructed from 31 fungal genomes.</title>
        <authorList>
            <person name="Floudas D."/>
            <person name="Binder M."/>
            <person name="Riley R."/>
            <person name="Barry K."/>
            <person name="Blanchette R.A."/>
            <person name="Henrissat B."/>
            <person name="Martinez A.T."/>
            <person name="Otillar R."/>
            <person name="Spatafora J.W."/>
            <person name="Yadav J.S."/>
            <person name="Aerts A."/>
            <person name="Benoit I."/>
            <person name="Boyd A."/>
            <person name="Carlson A."/>
            <person name="Copeland A."/>
            <person name="Coutinho P.M."/>
            <person name="de Vries R.P."/>
            <person name="Ferreira P."/>
            <person name="Findley K."/>
            <person name="Foster B."/>
            <person name="Gaskell J."/>
            <person name="Glotzer D."/>
            <person name="Gorecki P."/>
            <person name="Heitman J."/>
            <person name="Hesse C."/>
            <person name="Hori C."/>
            <person name="Igarashi K."/>
            <person name="Jurgens J.A."/>
            <person name="Kallen N."/>
            <person name="Kersten P."/>
            <person name="Kohler A."/>
            <person name="Kuees U."/>
            <person name="Kumar T.K.A."/>
            <person name="Kuo A."/>
            <person name="LaButti K."/>
            <person name="Larrondo L.F."/>
            <person name="Lindquist E."/>
            <person name="Ling A."/>
            <person name="Lombard V."/>
            <person name="Lucas S."/>
            <person name="Lundell T."/>
            <person name="Martin R."/>
            <person name="McLaughlin D.J."/>
            <person name="Morgenstern I."/>
            <person name="Morin E."/>
            <person name="Murat C."/>
            <person name="Nagy L.G."/>
            <person name="Nolan M."/>
            <person name="Ohm R.A."/>
            <person name="Patyshakuliyeva A."/>
            <person name="Rokas A."/>
            <person name="Ruiz-Duenas F.J."/>
            <person name="Sabat G."/>
            <person name="Salamov A."/>
            <person name="Samejima M."/>
            <person name="Schmutz J."/>
            <person name="Slot J.C."/>
            <person name="St John F."/>
            <person name="Stenlid J."/>
            <person name="Sun H."/>
            <person name="Sun S."/>
            <person name="Syed K."/>
            <person name="Tsang A."/>
            <person name="Wiebenga A."/>
            <person name="Young D."/>
            <person name="Pisabarro A."/>
            <person name="Eastwood D.C."/>
            <person name="Martin F."/>
            <person name="Cullen D."/>
            <person name="Grigoriev I.V."/>
            <person name="Hibbett D.S."/>
        </authorList>
    </citation>
    <scope>NUCLEOTIDE SEQUENCE [LARGE SCALE GENOMIC DNA]</scope>
    <source>
        <strain evidence="7 8">MD-104</strain>
    </source>
</reference>
<name>A0A2H3K5T0_WOLCO</name>
<dbReference type="OMA" id="FKSRVCN"/>
<gene>
    <name evidence="7" type="ORF">WOLCODRAFT_104170</name>
</gene>
<keyword evidence="8" id="KW-1185">Reference proteome</keyword>
<evidence type="ECO:0000259" key="5">
    <source>
        <dbReference type="PROSITE" id="PS50128"/>
    </source>
</evidence>
<evidence type="ECO:0000256" key="1">
    <source>
        <dbReference type="ARBA" id="ARBA00022884"/>
    </source>
</evidence>
<feature type="compositionally biased region" description="Acidic residues" evidence="3">
    <location>
        <begin position="671"/>
        <end position="711"/>
    </location>
</feature>
<keyword evidence="1 2" id="KW-0694">RNA-binding</keyword>
<sequence>MDKTKSKLAAFFDNDEESSFPQKEVDDQKRTIYTQGTVRKSKREKEKEAAEAKRKEDEEEAARAFAEFLDEFQGEGTDRKKGASAFVKAGQAGTYTPAVRGRLGTGSQSLRGFEDDLLQPPSPPPAAPKPKGKRAMDHFLEEIKREQADREARLSRHAVHGRSVTSIAAYEGQSGSKDRGDPETSNVFVANLPPHVNEQSLGNFFARCGPVGSVKIMWPRGDATHGPGADMTATRRSKNSGLSGFVSFMKRKDAEAALRELDGFDWGGSILRVGWSKAVPMAAKPLYVVNKRSHSRSRSRSRSQSYSPRRFRSRSRSRDRRRSPSRSRSHSREAGYRSSRRSRSRSWDRDRSRSPRRRRSRSQERRFDSHSPRRRHSRSPHGLGAEEEEISDQFIRLVAAEVKGHGADYEETLKTRERSNPKYAFLKKQHRRHRFYRALVERREPVDPQFTDDGYNSVYSTDSAEESERERVRKNELGKLARRRFEAMLRAMTGRRGEIARCMAFSLEHAEAAGEVADIIIASLVVDDTAVPRKVARLHLICDILHNSAAPLPMAWKFRQEFQSRLGLVFDHLSTIYHSFPGRITAETFKKQITAVVDIWEDWIVFPPEFTMDLRTRLEGSTVQESQPQQEQVVSEVKETTPTFTSKFKASVFKPAEEVTNMPAPPAPAADSDDGEPMDVGSDVDGEPVDDVDGEPLNEDVDGVPIDDVDGELIANAELDGEPMDGESLDGEPLDGEPMEDDIDGAPVDV</sequence>
<dbReference type="AlphaFoldDB" id="A0A2H3K5T0"/>
<feature type="region of interest" description="Disordered" evidence="3">
    <location>
        <begin position="92"/>
        <end position="135"/>
    </location>
</feature>
<dbReference type="InterPro" id="IPR012677">
    <property type="entry name" value="Nucleotide-bd_a/b_plait_sf"/>
</dbReference>
<feature type="domain" description="SURP motif" evidence="5">
    <location>
        <begin position="394"/>
        <end position="436"/>
    </location>
</feature>
<dbReference type="SUPFAM" id="SSF109905">
    <property type="entry name" value="Surp module (SWAP domain)"/>
    <property type="match status" value="1"/>
</dbReference>
<feature type="compositionally biased region" description="Basic and acidic residues" evidence="3">
    <location>
        <begin position="361"/>
        <end position="371"/>
    </location>
</feature>
<dbReference type="Pfam" id="PF01805">
    <property type="entry name" value="Surp"/>
    <property type="match status" value="1"/>
</dbReference>
<feature type="region of interest" description="Disordered" evidence="3">
    <location>
        <begin position="1"/>
        <end position="60"/>
    </location>
</feature>
<evidence type="ECO:0000313" key="7">
    <source>
        <dbReference type="EMBL" id="PCH43787.1"/>
    </source>
</evidence>
<dbReference type="SMART" id="SM00582">
    <property type="entry name" value="RPR"/>
    <property type="match status" value="1"/>
</dbReference>
<feature type="compositionally biased region" description="Acidic residues" evidence="3">
    <location>
        <begin position="719"/>
        <end position="744"/>
    </location>
</feature>
<dbReference type="PROSITE" id="PS51391">
    <property type="entry name" value="CID"/>
    <property type="match status" value="1"/>
</dbReference>
<evidence type="ECO:0000256" key="3">
    <source>
        <dbReference type="SAM" id="MobiDB-lite"/>
    </source>
</evidence>
<dbReference type="OrthoDB" id="377209at2759"/>
<dbReference type="PROSITE" id="PS50128">
    <property type="entry name" value="SURP"/>
    <property type="match status" value="1"/>
</dbReference>
<feature type="region of interest" description="Disordered" evidence="3">
    <location>
        <begin position="290"/>
        <end position="388"/>
    </location>
</feature>
<feature type="compositionally biased region" description="Basic and acidic residues" evidence="3">
    <location>
        <begin position="43"/>
        <end position="56"/>
    </location>
</feature>
<dbReference type="InterPro" id="IPR051485">
    <property type="entry name" value="SR-CTD_assoc_factor"/>
</dbReference>
<dbReference type="Pfam" id="PF04818">
    <property type="entry name" value="CID"/>
    <property type="match status" value="1"/>
</dbReference>
<dbReference type="InterPro" id="IPR006569">
    <property type="entry name" value="CID_dom"/>
</dbReference>
<dbReference type="GO" id="GO:0006396">
    <property type="term" value="P:RNA processing"/>
    <property type="evidence" value="ECO:0007669"/>
    <property type="project" value="InterPro"/>
</dbReference>
<organism evidence="7 8">
    <name type="scientific">Wolfiporia cocos (strain MD-104)</name>
    <name type="common">Brown rot fungus</name>
    <dbReference type="NCBI Taxonomy" id="742152"/>
    <lineage>
        <taxon>Eukaryota</taxon>
        <taxon>Fungi</taxon>
        <taxon>Dikarya</taxon>
        <taxon>Basidiomycota</taxon>
        <taxon>Agaricomycotina</taxon>
        <taxon>Agaricomycetes</taxon>
        <taxon>Polyporales</taxon>
        <taxon>Phaeolaceae</taxon>
        <taxon>Wolfiporia</taxon>
    </lineage>
</organism>
<dbReference type="Gene3D" id="3.30.70.330">
    <property type="match status" value="1"/>
</dbReference>
<evidence type="ECO:0008006" key="9">
    <source>
        <dbReference type="Google" id="ProtNLM"/>
    </source>
</evidence>
<dbReference type="GO" id="GO:0003723">
    <property type="term" value="F:RNA binding"/>
    <property type="evidence" value="ECO:0007669"/>
    <property type="project" value="UniProtKB-UniRule"/>
</dbReference>
<proteinExistence type="predicted"/>
<evidence type="ECO:0000256" key="2">
    <source>
        <dbReference type="PROSITE-ProRule" id="PRU00176"/>
    </source>
</evidence>
<feature type="region of interest" description="Disordered" evidence="3">
    <location>
        <begin position="165"/>
        <end position="185"/>
    </location>
</feature>
<dbReference type="InterPro" id="IPR035979">
    <property type="entry name" value="RBD_domain_sf"/>
</dbReference>
<dbReference type="PANTHER" id="PTHR23140">
    <property type="entry name" value="RNA PROCESSING PROTEIN LD23810P"/>
    <property type="match status" value="1"/>
</dbReference>
<dbReference type="Pfam" id="PF00076">
    <property type="entry name" value="RRM_1"/>
    <property type="match status" value="1"/>
</dbReference>
<dbReference type="InterPro" id="IPR035967">
    <property type="entry name" value="SWAP/Surp_sf"/>
</dbReference>
<feature type="domain" description="CID" evidence="6">
    <location>
        <begin position="477"/>
        <end position="622"/>
    </location>
</feature>
<feature type="compositionally biased region" description="Basic residues" evidence="3">
    <location>
        <begin position="291"/>
        <end position="301"/>
    </location>
</feature>
<feature type="domain" description="RRM" evidence="4">
    <location>
        <begin position="185"/>
        <end position="278"/>
    </location>
</feature>
<dbReference type="EMBL" id="KB468146">
    <property type="protein sequence ID" value="PCH43787.1"/>
    <property type="molecule type" value="Genomic_DNA"/>
</dbReference>
<accession>A0A2H3K5T0</accession>
<protein>
    <recommendedName>
        <fullName evidence="9">RNA-binding domain-containing protein</fullName>
    </recommendedName>
</protein>
<dbReference type="PROSITE" id="PS50102">
    <property type="entry name" value="RRM"/>
    <property type="match status" value="1"/>
</dbReference>
<dbReference type="Gene3D" id="1.10.10.790">
    <property type="entry name" value="Surp module"/>
    <property type="match status" value="1"/>
</dbReference>
<dbReference type="InterPro" id="IPR000061">
    <property type="entry name" value="Surp"/>
</dbReference>
<dbReference type="InterPro" id="IPR000504">
    <property type="entry name" value="RRM_dom"/>
</dbReference>
<evidence type="ECO:0000313" key="8">
    <source>
        <dbReference type="Proteomes" id="UP000218811"/>
    </source>
</evidence>
<evidence type="ECO:0000259" key="4">
    <source>
        <dbReference type="PROSITE" id="PS50102"/>
    </source>
</evidence>
<dbReference type="SUPFAM" id="SSF54928">
    <property type="entry name" value="RNA-binding domain, RBD"/>
    <property type="match status" value="1"/>
</dbReference>
<dbReference type="SMART" id="SM00648">
    <property type="entry name" value="SWAP"/>
    <property type="match status" value="1"/>
</dbReference>
<evidence type="ECO:0000259" key="6">
    <source>
        <dbReference type="PROSITE" id="PS51391"/>
    </source>
</evidence>
<feature type="region of interest" description="Disordered" evidence="3">
    <location>
        <begin position="656"/>
        <end position="750"/>
    </location>
</feature>
<feature type="compositionally biased region" description="Basic residues" evidence="3">
    <location>
        <begin position="309"/>
        <end position="329"/>
    </location>
</feature>
<dbReference type="Gene3D" id="1.25.40.90">
    <property type="match status" value="1"/>
</dbReference>
<dbReference type="GO" id="GO:0005634">
    <property type="term" value="C:nucleus"/>
    <property type="evidence" value="ECO:0007669"/>
    <property type="project" value="TreeGrafter"/>
</dbReference>
<dbReference type="Proteomes" id="UP000218811">
    <property type="component" value="Unassembled WGS sequence"/>
</dbReference>